<gene>
    <name evidence="2" type="ORF">EVG20_g4780</name>
</gene>
<evidence type="ECO:0000256" key="1">
    <source>
        <dbReference type="SAM" id="MobiDB-lite"/>
    </source>
</evidence>
<protein>
    <submittedName>
        <fullName evidence="2">Uncharacterized protein</fullName>
    </submittedName>
</protein>
<dbReference type="AlphaFoldDB" id="A0A4Y9YXE0"/>
<accession>A0A4Y9YXE0</accession>
<dbReference type="EMBL" id="SEOQ01000259">
    <property type="protein sequence ID" value="TFY66303.1"/>
    <property type="molecule type" value="Genomic_DNA"/>
</dbReference>
<reference evidence="2 3" key="1">
    <citation type="submission" date="2019-02" db="EMBL/GenBank/DDBJ databases">
        <title>Genome sequencing of the rare red list fungi Dentipellis fragilis.</title>
        <authorList>
            <person name="Buettner E."/>
            <person name="Kellner H."/>
        </authorList>
    </citation>
    <scope>NUCLEOTIDE SEQUENCE [LARGE SCALE GENOMIC DNA]</scope>
    <source>
        <strain evidence="2 3">DSM 105465</strain>
    </source>
</reference>
<feature type="compositionally biased region" description="Polar residues" evidence="1">
    <location>
        <begin position="1"/>
        <end position="10"/>
    </location>
</feature>
<keyword evidence="3" id="KW-1185">Reference proteome</keyword>
<sequence>AASRPSSRTTLHPLRRPAATSRSRRRPPGSVATSVDSIDFSQTQNAVWDSASFTEAYPQEQMCQTEMLAGNVYQPEVERYQPQYQYPTPSTPAVSEPAQPQPQLQPEVAYGTDVSINFLQDGFCDPYPQYFDFKGLEQQQVAQYAPVETQAQAQGQLYASEMPSNANANYWTEPQQPQVGYQQYQAYEAPVQNEPSLFYGNGVDSPQASVQTQSTYVLEVPAQSPSLSPDNFEDAYFDFDFDAPTNGEVLAAPAPAQESDFFSQILFGNNSNNNGSNNGNYSGRF</sequence>
<comment type="caution">
    <text evidence="2">The sequence shown here is derived from an EMBL/GenBank/DDBJ whole genome shotgun (WGS) entry which is preliminary data.</text>
</comment>
<dbReference type="Proteomes" id="UP000298327">
    <property type="component" value="Unassembled WGS sequence"/>
</dbReference>
<proteinExistence type="predicted"/>
<evidence type="ECO:0000313" key="3">
    <source>
        <dbReference type="Proteomes" id="UP000298327"/>
    </source>
</evidence>
<evidence type="ECO:0000313" key="2">
    <source>
        <dbReference type="EMBL" id="TFY66303.1"/>
    </source>
</evidence>
<name>A0A4Y9YXE0_9AGAM</name>
<organism evidence="2 3">
    <name type="scientific">Dentipellis fragilis</name>
    <dbReference type="NCBI Taxonomy" id="205917"/>
    <lineage>
        <taxon>Eukaryota</taxon>
        <taxon>Fungi</taxon>
        <taxon>Dikarya</taxon>
        <taxon>Basidiomycota</taxon>
        <taxon>Agaricomycotina</taxon>
        <taxon>Agaricomycetes</taxon>
        <taxon>Russulales</taxon>
        <taxon>Hericiaceae</taxon>
        <taxon>Dentipellis</taxon>
    </lineage>
</organism>
<feature type="region of interest" description="Disordered" evidence="1">
    <location>
        <begin position="1"/>
        <end position="38"/>
    </location>
</feature>
<feature type="non-terminal residue" evidence="2">
    <location>
        <position position="1"/>
    </location>
</feature>